<gene>
    <name evidence="1" type="ORF">UV8b_07601</name>
</gene>
<organism evidence="1 2">
    <name type="scientific">Ustilaginoidea virens</name>
    <name type="common">Rice false smut fungus</name>
    <name type="synonym">Villosiclava virens</name>
    <dbReference type="NCBI Taxonomy" id="1159556"/>
    <lineage>
        <taxon>Eukaryota</taxon>
        <taxon>Fungi</taxon>
        <taxon>Dikarya</taxon>
        <taxon>Ascomycota</taxon>
        <taxon>Pezizomycotina</taxon>
        <taxon>Sordariomycetes</taxon>
        <taxon>Hypocreomycetidae</taxon>
        <taxon>Hypocreales</taxon>
        <taxon>Clavicipitaceae</taxon>
        <taxon>Ustilaginoidea</taxon>
    </lineage>
</organism>
<name>A0A8E5HXC6_USTVR</name>
<evidence type="ECO:0000313" key="2">
    <source>
        <dbReference type="Proteomes" id="UP000027002"/>
    </source>
</evidence>
<evidence type="ECO:0000313" key="1">
    <source>
        <dbReference type="EMBL" id="QUC23360.1"/>
    </source>
</evidence>
<protein>
    <submittedName>
        <fullName evidence="1">Uncharacterized protein</fullName>
    </submittedName>
</protein>
<dbReference type="Proteomes" id="UP000027002">
    <property type="component" value="Chromosome 6"/>
</dbReference>
<keyword evidence="2" id="KW-1185">Reference proteome</keyword>
<dbReference type="EMBL" id="CP072758">
    <property type="protein sequence ID" value="QUC23360.1"/>
    <property type="molecule type" value="Genomic_DNA"/>
</dbReference>
<dbReference type="KEGG" id="uvi:66068378"/>
<dbReference type="RefSeq" id="XP_043001033.1">
    <property type="nucleotide sequence ID" value="XM_043145098.1"/>
</dbReference>
<reference evidence="1" key="1">
    <citation type="submission" date="2020-03" db="EMBL/GenBank/DDBJ databases">
        <title>A mixture of massive structural variations and highly conserved coding sequences in Ustilaginoidea virens genome.</title>
        <authorList>
            <person name="Zhang K."/>
            <person name="Zhao Z."/>
            <person name="Zhang Z."/>
            <person name="Li Y."/>
            <person name="Hsiang T."/>
            <person name="Sun W."/>
        </authorList>
    </citation>
    <scope>NUCLEOTIDE SEQUENCE</scope>
    <source>
        <strain evidence="1">UV-8b</strain>
    </source>
</reference>
<accession>A0A8E5HXC6</accession>
<dbReference type="AlphaFoldDB" id="A0A8E5HXC6"/>
<dbReference type="GeneID" id="66068378"/>
<sequence>MADVALLLRSGLPWSLVPFHHLPQDFPPLQKAKYPAAMRLLRTVVGLVALLSPLAAANGAGIIHPSALSKYRIFQTQLNLRHQYTEMHLVKDSRGFTFVQVDIYSRAGGKLQGHKYFKASKDAPQIFAGLANGGPIVKT</sequence>
<proteinExistence type="predicted"/>